<dbReference type="PRINTS" id="PR00685">
    <property type="entry name" value="TIFACTORIIB"/>
</dbReference>
<evidence type="ECO:0000256" key="5">
    <source>
        <dbReference type="ARBA" id="ARBA00022833"/>
    </source>
</evidence>
<dbReference type="InterPro" id="IPR000812">
    <property type="entry name" value="TFIIB"/>
</dbReference>
<sequence length="666" mass="73570">MPVCTDCGGTVIEYDQAAGNGFCVKCGTVVEENTIVNEIAFGEASNGAAIVQGSFVGQGATHARMSGPYGNRGSNESREQTIANASKKIQNIANVLRLSEVVCLAATRLYTLAVEHKFTKGRKSMNVVAVCLYVACRQKETRNYMLIDFSDLLQVNVFELGHTYLQLVQTLNLRLPLVDPSHYISRFSALLEFGDETHKVATDAVRLVQRFDRDWMTRGRRPAGICGAALLLAARMNNFRRSVEEIVQVVKIADTTLKKRLEEFKATPSGALTLADFRNVWLEEEMDPPAFTKGKEREEAERLALEQGEDVVDKGKGKAKEKGKGKKAGKKRKGKRKRGEETEEEEEEQPAGGANPDSQPPPRQPLDPSILNDSILADAMPIPQPVVDDSNIDPALLAESIPDLGPPEFSTTTPALTPPPTDFVEEGVSEALAEEVATFLQGSQGTLLTEALDEAEERRLSQITIVDELLGLNEEELDRFILSEEEVKIKERVWVELNREYLEALAAKGNQDGTTTKSRKRRKTNTRPRDASTAAGDTAAESVRNLLKKNPKYSKRINYEALKDLFVESGGSSSIRANMTIGDDEKDDAELFTMDDDKSDGEGMLNPTIIVEEEPGSVASWKPPNELQKTKTRMMALEDMDMDEDASDEDKDDDALGWEDAYEQEV</sequence>
<evidence type="ECO:0000256" key="6">
    <source>
        <dbReference type="ARBA" id="ARBA00023015"/>
    </source>
</evidence>
<proteinExistence type="inferred from homology"/>
<dbReference type="InterPro" id="IPR011665">
    <property type="entry name" value="BRF1_TBP-bd_dom"/>
</dbReference>
<comment type="caution">
    <text evidence="14">The sequence shown here is derived from an EMBL/GenBank/DDBJ whole genome shotgun (WGS) entry which is preliminary data.</text>
</comment>
<evidence type="ECO:0000256" key="3">
    <source>
        <dbReference type="ARBA" id="ARBA00022723"/>
    </source>
</evidence>
<feature type="domain" description="TFIIB-type" evidence="13">
    <location>
        <begin position="1"/>
        <end position="31"/>
    </location>
</feature>
<protein>
    <recommendedName>
        <fullName evidence="10">B-related factor 1</fullName>
    </recommendedName>
</protein>
<dbReference type="InterPro" id="IPR013137">
    <property type="entry name" value="Znf_TFIIB"/>
</dbReference>
<feature type="region of interest" description="Disordered" evidence="12">
    <location>
        <begin position="640"/>
        <end position="666"/>
    </location>
</feature>
<dbReference type="Gene3D" id="1.10.472.10">
    <property type="entry name" value="Cyclin-like"/>
    <property type="match status" value="2"/>
</dbReference>
<dbReference type="InterPro" id="IPR013763">
    <property type="entry name" value="Cyclin-like_dom"/>
</dbReference>
<evidence type="ECO:0000256" key="10">
    <source>
        <dbReference type="ARBA" id="ARBA00031009"/>
    </source>
</evidence>
<dbReference type="Gene3D" id="1.20.5.650">
    <property type="entry name" value="Single helix bin"/>
    <property type="match status" value="1"/>
</dbReference>
<evidence type="ECO:0000256" key="2">
    <source>
        <dbReference type="ARBA" id="ARBA00010857"/>
    </source>
</evidence>
<evidence type="ECO:0000256" key="4">
    <source>
        <dbReference type="ARBA" id="ARBA00022771"/>
    </source>
</evidence>
<keyword evidence="3" id="KW-0479">Metal-binding</keyword>
<dbReference type="InterPro" id="IPR013150">
    <property type="entry name" value="TFIIB_cyclin"/>
</dbReference>
<dbReference type="GO" id="GO:0097550">
    <property type="term" value="C:transcription preinitiation complex"/>
    <property type="evidence" value="ECO:0007669"/>
    <property type="project" value="TreeGrafter"/>
</dbReference>
<dbReference type="Pfam" id="PF08271">
    <property type="entry name" value="Zn_Ribbon_TF"/>
    <property type="match status" value="1"/>
</dbReference>
<evidence type="ECO:0000313" key="15">
    <source>
        <dbReference type="Proteomes" id="UP000467700"/>
    </source>
</evidence>
<dbReference type="EMBL" id="CACVBS010000056">
    <property type="protein sequence ID" value="CAA7266676.1"/>
    <property type="molecule type" value="Genomic_DNA"/>
</dbReference>
<dbReference type="GO" id="GO:0001006">
    <property type="term" value="F:RNA polymerase III type 3 promoter sequence-specific DNA binding"/>
    <property type="evidence" value="ECO:0007669"/>
    <property type="project" value="TreeGrafter"/>
</dbReference>
<dbReference type="FunFam" id="1.10.472.10:FF:000007">
    <property type="entry name" value="Transcription factor IIIB 90 kDa subunit"/>
    <property type="match status" value="1"/>
</dbReference>
<dbReference type="SUPFAM" id="SSF57783">
    <property type="entry name" value="Zinc beta-ribbon"/>
    <property type="match status" value="1"/>
</dbReference>
<feature type="region of interest" description="Disordered" evidence="12">
    <location>
        <begin position="288"/>
        <end position="370"/>
    </location>
</feature>
<keyword evidence="15" id="KW-1185">Reference proteome</keyword>
<feature type="compositionally biased region" description="Basic residues" evidence="12">
    <location>
        <begin position="517"/>
        <end position="526"/>
    </location>
</feature>
<evidence type="ECO:0000256" key="11">
    <source>
        <dbReference type="PROSITE-ProRule" id="PRU00469"/>
    </source>
</evidence>
<feature type="region of interest" description="Disordered" evidence="12">
    <location>
        <begin position="398"/>
        <end position="422"/>
    </location>
</feature>
<evidence type="ECO:0000259" key="13">
    <source>
        <dbReference type="PROSITE" id="PS51134"/>
    </source>
</evidence>
<dbReference type="AlphaFoldDB" id="A0A8S0WVE1"/>
<dbReference type="GO" id="GO:0017025">
    <property type="term" value="F:TBP-class protein binding"/>
    <property type="evidence" value="ECO:0007669"/>
    <property type="project" value="InterPro"/>
</dbReference>
<dbReference type="GO" id="GO:0070897">
    <property type="term" value="P:transcription preinitiation complex assembly"/>
    <property type="evidence" value="ECO:0007669"/>
    <property type="project" value="InterPro"/>
</dbReference>
<evidence type="ECO:0000256" key="9">
    <source>
        <dbReference type="ARBA" id="ARBA00023242"/>
    </source>
</evidence>
<keyword evidence="4 11" id="KW-0863">Zinc-finger</keyword>
<evidence type="ECO:0000256" key="8">
    <source>
        <dbReference type="ARBA" id="ARBA00023163"/>
    </source>
</evidence>
<comment type="similarity">
    <text evidence="2">Belongs to the TFIIB family.</text>
</comment>
<dbReference type="InterPro" id="IPR036915">
    <property type="entry name" value="Cyclin-like_sf"/>
</dbReference>
<dbReference type="OrthoDB" id="511529at2759"/>
<feature type="region of interest" description="Disordered" evidence="12">
    <location>
        <begin position="510"/>
        <end position="538"/>
    </location>
</feature>
<dbReference type="CDD" id="cd20553">
    <property type="entry name" value="CYCLIN_TFIIIB90_rpt1"/>
    <property type="match status" value="1"/>
</dbReference>
<feature type="compositionally biased region" description="Basic and acidic residues" evidence="12">
    <location>
        <begin position="293"/>
        <end position="304"/>
    </location>
</feature>
<dbReference type="GO" id="GO:0000995">
    <property type="term" value="F:RNA polymerase III general transcription initiation factor activity"/>
    <property type="evidence" value="ECO:0007669"/>
    <property type="project" value="TreeGrafter"/>
</dbReference>
<keyword evidence="9" id="KW-0539">Nucleus</keyword>
<keyword evidence="6" id="KW-0805">Transcription regulation</keyword>
<evidence type="ECO:0000256" key="1">
    <source>
        <dbReference type="ARBA" id="ARBA00004123"/>
    </source>
</evidence>
<comment type="subcellular location">
    <subcellularLocation>
        <location evidence="1">Nucleus</location>
    </subcellularLocation>
</comment>
<dbReference type="SUPFAM" id="SSF47954">
    <property type="entry name" value="Cyclin-like"/>
    <property type="match status" value="2"/>
</dbReference>
<dbReference type="Pfam" id="PF00382">
    <property type="entry name" value="TFIIB"/>
    <property type="match status" value="2"/>
</dbReference>
<dbReference type="GO" id="GO:0006384">
    <property type="term" value="P:transcription initiation at RNA polymerase III promoter"/>
    <property type="evidence" value="ECO:0007669"/>
    <property type="project" value="UniProtKB-ARBA"/>
</dbReference>
<dbReference type="PROSITE" id="PS51134">
    <property type="entry name" value="ZF_TFIIB"/>
    <property type="match status" value="1"/>
</dbReference>
<dbReference type="SMART" id="SM00385">
    <property type="entry name" value="CYCLIN"/>
    <property type="match status" value="2"/>
</dbReference>
<dbReference type="PANTHER" id="PTHR11618">
    <property type="entry name" value="TRANSCRIPTION INITIATION FACTOR IIB-RELATED"/>
    <property type="match status" value="1"/>
</dbReference>
<name>A0A8S0WVE1_CYCAE</name>
<accession>A0A8S0WVE1</accession>
<organism evidence="14 15">
    <name type="scientific">Cyclocybe aegerita</name>
    <name type="common">Black poplar mushroom</name>
    <name type="synonym">Agrocybe aegerita</name>
    <dbReference type="NCBI Taxonomy" id="1973307"/>
    <lineage>
        <taxon>Eukaryota</taxon>
        <taxon>Fungi</taxon>
        <taxon>Dikarya</taxon>
        <taxon>Basidiomycota</taxon>
        <taxon>Agaricomycotina</taxon>
        <taxon>Agaricomycetes</taxon>
        <taxon>Agaricomycetidae</taxon>
        <taxon>Agaricales</taxon>
        <taxon>Agaricineae</taxon>
        <taxon>Bolbitiaceae</taxon>
        <taxon>Cyclocybe</taxon>
    </lineage>
</organism>
<dbReference type="FunFam" id="1.10.472.10:FF:000002">
    <property type="entry name" value="Transcription factor IIIB 90 kDa subunit"/>
    <property type="match status" value="1"/>
</dbReference>
<reference evidence="14 15" key="1">
    <citation type="submission" date="2020-01" db="EMBL/GenBank/DDBJ databases">
        <authorList>
            <person name="Gupta K D."/>
        </authorList>
    </citation>
    <scope>NUCLEOTIDE SEQUENCE [LARGE SCALE GENOMIC DNA]</scope>
</reference>
<dbReference type="Pfam" id="PF07741">
    <property type="entry name" value="BRF1"/>
    <property type="match status" value="1"/>
</dbReference>
<dbReference type="Gene3D" id="2.20.25.10">
    <property type="match status" value="1"/>
</dbReference>
<gene>
    <name evidence="14" type="ORF">AAE3_LOCUS8939</name>
</gene>
<feature type="compositionally biased region" description="Basic and acidic residues" evidence="12">
    <location>
        <begin position="311"/>
        <end position="322"/>
    </location>
</feature>
<dbReference type="Proteomes" id="UP000467700">
    <property type="component" value="Unassembled WGS sequence"/>
</dbReference>
<dbReference type="GO" id="GO:0005634">
    <property type="term" value="C:nucleus"/>
    <property type="evidence" value="ECO:0007669"/>
    <property type="project" value="UniProtKB-SubCell"/>
</dbReference>
<keyword evidence="7" id="KW-0010">Activator</keyword>
<feature type="compositionally biased region" description="Basic residues" evidence="12">
    <location>
        <begin position="323"/>
        <end position="337"/>
    </location>
</feature>
<keyword evidence="5" id="KW-0862">Zinc</keyword>
<evidence type="ECO:0000256" key="7">
    <source>
        <dbReference type="ARBA" id="ARBA00023159"/>
    </source>
</evidence>
<dbReference type="GO" id="GO:0000126">
    <property type="term" value="C:transcription factor TFIIIB complex"/>
    <property type="evidence" value="ECO:0007669"/>
    <property type="project" value="TreeGrafter"/>
</dbReference>
<evidence type="ECO:0000256" key="12">
    <source>
        <dbReference type="SAM" id="MobiDB-lite"/>
    </source>
</evidence>
<keyword evidence="8" id="KW-0804">Transcription</keyword>
<dbReference type="GO" id="GO:0008270">
    <property type="term" value="F:zinc ion binding"/>
    <property type="evidence" value="ECO:0007669"/>
    <property type="project" value="UniProtKB-KW"/>
</dbReference>
<evidence type="ECO:0000313" key="14">
    <source>
        <dbReference type="EMBL" id="CAA7266676.1"/>
    </source>
</evidence>
<dbReference type="CDD" id="cd20554">
    <property type="entry name" value="CYCLIN_TFIIIB90_rpt2"/>
    <property type="match status" value="1"/>
</dbReference>
<dbReference type="PANTHER" id="PTHR11618:SF4">
    <property type="entry name" value="TRANSCRIPTION FACTOR IIIB 90 KDA SUBUNIT"/>
    <property type="match status" value="1"/>
</dbReference>